<name>A0A0R1HWL2_9LACO</name>
<evidence type="ECO:0008006" key="4">
    <source>
        <dbReference type="Google" id="ProtNLM"/>
    </source>
</evidence>
<organism evidence="2 3">
    <name type="scientific">Secundilactobacillus kimchicus JCM 15530</name>
    <dbReference type="NCBI Taxonomy" id="1302272"/>
    <lineage>
        <taxon>Bacteria</taxon>
        <taxon>Bacillati</taxon>
        <taxon>Bacillota</taxon>
        <taxon>Bacilli</taxon>
        <taxon>Lactobacillales</taxon>
        <taxon>Lactobacillaceae</taxon>
        <taxon>Secundilactobacillus</taxon>
    </lineage>
</organism>
<dbReference type="GO" id="GO:0006310">
    <property type="term" value="P:DNA recombination"/>
    <property type="evidence" value="ECO:0007669"/>
    <property type="project" value="UniProtKB-KW"/>
</dbReference>
<evidence type="ECO:0000313" key="2">
    <source>
        <dbReference type="EMBL" id="KRK47858.1"/>
    </source>
</evidence>
<dbReference type="GO" id="GO:0015074">
    <property type="term" value="P:DNA integration"/>
    <property type="evidence" value="ECO:0007669"/>
    <property type="project" value="InterPro"/>
</dbReference>
<accession>A0A0R1HWL2</accession>
<dbReference type="AlphaFoldDB" id="A0A0R1HWL2"/>
<sequence length="52" mass="5852">MEIKKNEQSGHDIAFVMMLLNHSSQAMTLKYLGLNRETLKEKIAGLDFGSVL</sequence>
<dbReference type="SUPFAM" id="SSF56349">
    <property type="entry name" value="DNA breaking-rejoining enzymes"/>
    <property type="match status" value="1"/>
</dbReference>
<gene>
    <name evidence="2" type="ORF">FC96_GL002063</name>
</gene>
<keyword evidence="3" id="KW-1185">Reference proteome</keyword>
<proteinExistence type="predicted"/>
<dbReference type="EMBL" id="AZCX01000005">
    <property type="protein sequence ID" value="KRK47858.1"/>
    <property type="molecule type" value="Genomic_DNA"/>
</dbReference>
<evidence type="ECO:0000256" key="1">
    <source>
        <dbReference type="ARBA" id="ARBA00023172"/>
    </source>
</evidence>
<dbReference type="Gene3D" id="1.10.443.10">
    <property type="entry name" value="Intergrase catalytic core"/>
    <property type="match status" value="1"/>
</dbReference>
<dbReference type="GO" id="GO:0003677">
    <property type="term" value="F:DNA binding"/>
    <property type="evidence" value="ECO:0007669"/>
    <property type="project" value="InterPro"/>
</dbReference>
<protein>
    <recommendedName>
        <fullName evidence="4">Tyr recombinase domain-containing protein</fullName>
    </recommendedName>
</protein>
<reference evidence="2 3" key="1">
    <citation type="journal article" date="2015" name="Genome Announc.">
        <title>Expanding the biotechnology potential of lactobacilli through comparative genomics of 213 strains and associated genera.</title>
        <authorList>
            <person name="Sun Z."/>
            <person name="Harris H.M."/>
            <person name="McCann A."/>
            <person name="Guo C."/>
            <person name="Argimon S."/>
            <person name="Zhang W."/>
            <person name="Yang X."/>
            <person name="Jeffery I.B."/>
            <person name="Cooney J.C."/>
            <person name="Kagawa T.F."/>
            <person name="Liu W."/>
            <person name="Song Y."/>
            <person name="Salvetti E."/>
            <person name="Wrobel A."/>
            <person name="Rasinkangas P."/>
            <person name="Parkhill J."/>
            <person name="Rea M.C."/>
            <person name="O'Sullivan O."/>
            <person name="Ritari J."/>
            <person name="Douillard F.P."/>
            <person name="Paul Ross R."/>
            <person name="Yang R."/>
            <person name="Briner A.E."/>
            <person name="Felis G.E."/>
            <person name="de Vos W.M."/>
            <person name="Barrangou R."/>
            <person name="Klaenhammer T.R."/>
            <person name="Caufield P.W."/>
            <person name="Cui Y."/>
            <person name="Zhang H."/>
            <person name="O'Toole P.W."/>
        </authorList>
    </citation>
    <scope>NUCLEOTIDE SEQUENCE [LARGE SCALE GENOMIC DNA]</scope>
    <source>
        <strain evidence="2 3">JCM 15530</strain>
    </source>
</reference>
<dbReference type="InterPro" id="IPR013762">
    <property type="entry name" value="Integrase-like_cat_sf"/>
</dbReference>
<dbReference type="PATRIC" id="fig|1302272.5.peg.2109"/>
<dbReference type="Proteomes" id="UP000050911">
    <property type="component" value="Unassembled WGS sequence"/>
</dbReference>
<evidence type="ECO:0000313" key="3">
    <source>
        <dbReference type="Proteomes" id="UP000050911"/>
    </source>
</evidence>
<keyword evidence="1" id="KW-0233">DNA recombination</keyword>
<dbReference type="InterPro" id="IPR011010">
    <property type="entry name" value="DNA_brk_join_enz"/>
</dbReference>
<comment type="caution">
    <text evidence="2">The sequence shown here is derived from an EMBL/GenBank/DDBJ whole genome shotgun (WGS) entry which is preliminary data.</text>
</comment>